<dbReference type="GO" id="GO:0005737">
    <property type="term" value="C:cytoplasm"/>
    <property type="evidence" value="ECO:0007669"/>
    <property type="project" value="TreeGrafter"/>
</dbReference>
<accession>A0A1B7NMX0</accession>
<feature type="region of interest" description="Disordered" evidence="5">
    <location>
        <begin position="332"/>
        <end position="467"/>
    </location>
</feature>
<dbReference type="OrthoDB" id="434771at2759"/>
<dbReference type="EMBL" id="LGUA01001702">
    <property type="protein sequence ID" value="OAX78161.1"/>
    <property type="molecule type" value="Genomic_DNA"/>
</dbReference>
<dbReference type="PANTHER" id="PTHR12953">
    <property type="entry name" value="MEMBRANE PROTEIN CH1 RELATED"/>
    <property type="match status" value="1"/>
</dbReference>
<evidence type="ECO:0000256" key="5">
    <source>
        <dbReference type="SAM" id="MobiDB-lite"/>
    </source>
</evidence>
<feature type="compositionally biased region" description="Low complexity" evidence="5">
    <location>
        <begin position="105"/>
        <end position="120"/>
    </location>
</feature>
<evidence type="ECO:0000256" key="2">
    <source>
        <dbReference type="ARBA" id="ARBA00022692"/>
    </source>
</evidence>
<evidence type="ECO:0000313" key="7">
    <source>
        <dbReference type="Proteomes" id="UP000091918"/>
    </source>
</evidence>
<sequence>IQGTETAAESGQDNYTADQSNVIVEKGSSDHSTGRGRFKVQPTRVQKPEDICLLKEIGMEAILSRSIVRKEANMCLIHGAPRGHNPSDNAVHPDSTQPPSSTKVTETATPATPSAEPSSSNTVDSTPVATPTETDSRVQKPTQESQKDQTSASTHKDEHDSSSEPPKASTTVQQHPPNPTTTQESFFKSVNKRLHMLETNSSLSLQYIEEQSRILRDAFTKVEKRQLAKTTTFLENLNKTVLQELQEFRQQYDRVWHSVAVEFEQQRLQYRQEVFAVSSQLGILADELVFQKRITIIQSVFVLICFGVVLFSRSPIGSYLELPRVHRIVSRSPSFRSSSPTFESPSASPSPRPTSAYREDNNNNNNINNNKEISSSHRRADSVESVEDDLVMNPTIAYSPPTPPSDSEEHGLDRQGSQRSTSTLSSIDPSLAPPLVRSESSPPDLCGPREEGCGGGSPPGDPGVPSL</sequence>
<keyword evidence="4" id="KW-0472">Membrane</keyword>
<feature type="compositionally biased region" description="Polar residues" evidence="5">
    <location>
        <begin position="1"/>
        <end position="22"/>
    </location>
</feature>
<keyword evidence="2" id="KW-0812">Transmembrane</keyword>
<feature type="compositionally biased region" description="Low complexity" evidence="5">
    <location>
        <begin position="332"/>
        <end position="370"/>
    </location>
</feature>
<feature type="region of interest" description="Disordered" evidence="5">
    <location>
        <begin position="1"/>
        <end position="46"/>
    </location>
</feature>
<dbReference type="Proteomes" id="UP000091918">
    <property type="component" value="Unassembled WGS sequence"/>
</dbReference>
<comment type="caution">
    <text evidence="6">The sequence shown here is derived from an EMBL/GenBank/DDBJ whole genome shotgun (WGS) entry which is preliminary data.</text>
</comment>
<feature type="compositionally biased region" description="Polar residues" evidence="5">
    <location>
        <begin position="415"/>
        <end position="428"/>
    </location>
</feature>
<dbReference type="PANTHER" id="PTHR12953:SF0">
    <property type="entry name" value="SUN DOMAIN-CONTAINING OSSIFICATION FACTOR"/>
    <property type="match status" value="1"/>
</dbReference>
<keyword evidence="3" id="KW-1133">Transmembrane helix</keyword>
<dbReference type="GO" id="GO:0034975">
    <property type="term" value="P:protein folding in endoplasmic reticulum"/>
    <property type="evidence" value="ECO:0007669"/>
    <property type="project" value="TreeGrafter"/>
</dbReference>
<name>A0A1B7NMX0_9EURO</name>
<feature type="non-terminal residue" evidence="6">
    <location>
        <position position="1"/>
    </location>
</feature>
<feature type="region of interest" description="Disordered" evidence="5">
    <location>
        <begin position="79"/>
        <end position="184"/>
    </location>
</feature>
<comment type="subcellular location">
    <subcellularLocation>
        <location evidence="1">Membrane</location>
    </subcellularLocation>
</comment>
<organism evidence="6 7">
    <name type="scientific">Emergomyces africanus</name>
    <dbReference type="NCBI Taxonomy" id="1955775"/>
    <lineage>
        <taxon>Eukaryota</taxon>
        <taxon>Fungi</taxon>
        <taxon>Dikarya</taxon>
        <taxon>Ascomycota</taxon>
        <taxon>Pezizomycotina</taxon>
        <taxon>Eurotiomycetes</taxon>
        <taxon>Eurotiomycetidae</taxon>
        <taxon>Onygenales</taxon>
        <taxon>Ajellomycetaceae</taxon>
        <taxon>Emergomyces</taxon>
    </lineage>
</organism>
<dbReference type="AlphaFoldDB" id="A0A1B7NMX0"/>
<proteinExistence type="predicted"/>
<evidence type="ECO:0000256" key="4">
    <source>
        <dbReference type="ARBA" id="ARBA00023136"/>
    </source>
</evidence>
<evidence type="ECO:0000256" key="1">
    <source>
        <dbReference type="ARBA" id="ARBA00004370"/>
    </source>
</evidence>
<dbReference type="InterPro" id="IPR045120">
    <property type="entry name" value="Suco/Slp1-like"/>
</dbReference>
<feature type="compositionally biased region" description="Polar residues" evidence="5">
    <location>
        <begin position="121"/>
        <end position="153"/>
    </location>
</feature>
<dbReference type="STRING" id="1658172.A0A1B7NMX0"/>
<keyword evidence="7" id="KW-1185">Reference proteome</keyword>
<dbReference type="GO" id="GO:0016020">
    <property type="term" value="C:membrane"/>
    <property type="evidence" value="ECO:0007669"/>
    <property type="project" value="UniProtKB-SubCell"/>
</dbReference>
<reference evidence="6 7" key="1">
    <citation type="submission" date="2015-07" db="EMBL/GenBank/DDBJ databases">
        <title>Emmonsia species relationships and genome sequence.</title>
        <authorList>
            <person name="Cuomo C.A."/>
            <person name="Schwartz I.S."/>
            <person name="Kenyon C."/>
            <person name="de Hoog G.S."/>
            <person name="Govender N.P."/>
            <person name="Botha A."/>
            <person name="Moreno L."/>
            <person name="de Vries M."/>
            <person name="Munoz J.F."/>
            <person name="Stielow J.B."/>
        </authorList>
    </citation>
    <scope>NUCLEOTIDE SEQUENCE [LARGE SCALE GENOMIC DNA]</scope>
    <source>
        <strain evidence="6 7">CBS 136260</strain>
    </source>
</reference>
<feature type="compositionally biased region" description="Polar residues" evidence="5">
    <location>
        <begin position="94"/>
        <end position="104"/>
    </location>
</feature>
<gene>
    <name evidence="6" type="ORF">ACJ72_07533</name>
</gene>
<evidence type="ECO:0008006" key="8">
    <source>
        <dbReference type="Google" id="ProtNLM"/>
    </source>
</evidence>
<evidence type="ECO:0000313" key="6">
    <source>
        <dbReference type="EMBL" id="OAX78161.1"/>
    </source>
</evidence>
<evidence type="ECO:0000256" key="3">
    <source>
        <dbReference type="ARBA" id="ARBA00022989"/>
    </source>
</evidence>
<protein>
    <recommendedName>
        <fullName evidence="8">SUN domain-containing protein</fullName>
    </recommendedName>
</protein>
<feature type="compositionally biased region" description="Polar residues" evidence="5">
    <location>
        <begin position="168"/>
        <end position="184"/>
    </location>
</feature>